<evidence type="ECO:0000313" key="2">
    <source>
        <dbReference type="Proteomes" id="UP000334923"/>
    </source>
</evidence>
<dbReference type="OrthoDB" id="6689728at2"/>
<proteinExistence type="predicted"/>
<evidence type="ECO:0000313" key="1">
    <source>
        <dbReference type="EMBL" id="VVM07623.1"/>
    </source>
</evidence>
<sequence length="140" mass="15792">MAESHVVTRLVAKRAELAGLIDHHRKEIERIGDDLRHVDATIKVFAPDMNLRTVRAKEHRRRNSYFAPGEGPRTILGALRIAGQPLTTREVTERAMAERGIELTPERIDAMQKSIAIIIKKLLGKKLIRIVAVDKNGMRS</sequence>
<dbReference type="EMBL" id="CABFVA020000104">
    <property type="protein sequence ID" value="VVM07623.1"/>
    <property type="molecule type" value="Genomic_DNA"/>
</dbReference>
<dbReference type="RefSeq" id="WP_142660680.1">
    <property type="nucleotide sequence ID" value="NZ_CABFVA020000104.1"/>
</dbReference>
<gene>
    <name evidence="1" type="ORF">MAMT_01841</name>
</gene>
<name>A0A5E6MNP7_9BACT</name>
<organism evidence="1 2">
    <name type="scientific">Methylacidimicrobium tartarophylax</name>
    <dbReference type="NCBI Taxonomy" id="1041768"/>
    <lineage>
        <taxon>Bacteria</taxon>
        <taxon>Pseudomonadati</taxon>
        <taxon>Verrucomicrobiota</taxon>
        <taxon>Methylacidimicrobium</taxon>
    </lineage>
</organism>
<accession>A0A5E6MNP7</accession>
<protein>
    <submittedName>
        <fullName evidence="1">Uncharacterized protein</fullName>
    </submittedName>
</protein>
<keyword evidence="2" id="KW-1185">Reference proteome</keyword>
<dbReference type="AlphaFoldDB" id="A0A5E6MNP7"/>
<dbReference type="Proteomes" id="UP000334923">
    <property type="component" value="Unassembled WGS sequence"/>
</dbReference>
<reference evidence="1 2" key="1">
    <citation type="submission" date="2019-09" db="EMBL/GenBank/DDBJ databases">
        <authorList>
            <person name="Cremers G."/>
        </authorList>
    </citation>
    <scope>NUCLEOTIDE SEQUENCE [LARGE SCALE GENOMIC DNA]</scope>
    <source>
        <strain evidence="1">4A</strain>
    </source>
</reference>